<keyword evidence="11" id="KW-1185">Reference proteome</keyword>
<dbReference type="PROSITE" id="PS00189">
    <property type="entry name" value="LIPOYL"/>
    <property type="match status" value="1"/>
</dbReference>
<dbReference type="PANTHER" id="PTHR43178">
    <property type="entry name" value="DIHYDROLIPOAMIDE ACETYLTRANSFERASE COMPONENT OF PYRUVATE DEHYDROGENASE COMPLEX"/>
    <property type="match status" value="1"/>
</dbReference>
<keyword evidence="4 6" id="KW-0450">Lipoyl</keyword>
<sequence>MIELRVPKLNNNDATYILVEWIVENGTPVKSGDPIAVIETSKAAEEIAAESDGYLWQSIPLNADCAPGQRLAHLTTSPEPPELSIPLDAERASNEPLAHVPTSYEPPGATNSLSKADAHGRPPGTTSSGTPAALNTTTPAEPRPPDSAQTAASGSSTRYAATGDAAAAVTGPNARGGVASPVAAGGRSPLITAPAQALLDELGIPAERVNSLGLSVIRRADVERLVERASAATYELPRVQRAVARAVQVSHATIPAAYTVMAMDMDGTLEVAARMTREVRRPVGLAELFVLAVARLHDEFPMFFATLTDDRTARLARSPNVGVTVDTGEGLYVPVIHDAASRSLKDVATRLMEYRLASTTGDFRESDLADANIAVTLHHDADVSLAIPFIFPGHACALAITTPQPVLTLNDGTLTTKKVANIGLAYDHRLINGREAALFLRALKNTIAELERLPD</sequence>
<dbReference type="EMBL" id="BOOA01000043">
    <property type="protein sequence ID" value="GIH26664.1"/>
    <property type="molecule type" value="Genomic_DNA"/>
</dbReference>
<evidence type="ECO:0000256" key="2">
    <source>
        <dbReference type="ARBA" id="ARBA00007317"/>
    </source>
</evidence>
<evidence type="ECO:0000256" key="5">
    <source>
        <dbReference type="ARBA" id="ARBA00023315"/>
    </source>
</evidence>
<comment type="caution">
    <text evidence="10">The sequence shown here is derived from an EMBL/GenBank/DDBJ whole genome shotgun (WGS) entry which is preliminary data.</text>
</comment>
<dbReference type="Proteomes" id="UP000640052">
    <property type="component" value="Unassembled WGS sequence"/>
</dbReference>
<evidence type="ECO:0000256" key="6">
    <source>
        <dbReference type="RuleBase" id="RU003423"/>
    </source>
</evidence>
<dbReference type="SUPFAM" id="SSF52777">
    <property type="entry name" value="CoA-dependent acyltransferases"/>
    <property type="match status" value="1"/>
</dbReference>
<evidence type="ECO:0000256" key="1">
    <source>
        <dbReference type="ARBA" id="ARBA00001938"/>
    </source>
</evidence>
<dbReference type="GO" id="GO:0005737">
    <property type="term" value="C:cytoplasm"/>
    <property type="evidence" value="ECO:0007669"/>
    <property type="project" value="TreeGrafter"/>
</dbReference>
<dbReference type="InterPro" id="IPR011053">
    <property type="entry name" value="Single_hybrid_motif"/>
</dbReference>
<dbReference type="InterPro" id="IPR003016">
    <property type="entry name" value="2-oxoA_DH_lipoyl-BS"/>
</dbReference>
<feature type="region of interest" description="Disordered" evidence="7">
    <location>
        <begin position="98"/>
        <end position="159"/>
    </location>
</feature>
<dbReference type="InterPro" id="IPR001078">
    <property type="entry name" value="2-oxoacid_DH_actylTfrase"/>
</dbReference>
<evidence type="ECO:0000256" key="4">
    <source>
        <dbReference type="ARBA" id="ARBA00022823"/>
    </source>
</evidence>
<evidence type="ECO:0000313" key="10">
    <source>
        <dbReference type="EMBL" id="GIH26664.1"/>
    </source>
</evidence>
<proteinExistence type="inferred from homology"/>
<dbReference type="InterPro" id="IPR000089">
    <property type="entry name" value="Biotin_lipoyl"/>
</dbReference>
<dbReference type="Pfam" id="PF00364">
    <property type="entry name" value="Biotin_lipoyl"/>
    <property type="match status" value="1"/>
</dbReference>
<accession>A0A919QF56</accession>
<feature type="domain" description="Lipoyl-binding" evidence="9">
    <location>
        <begin position="4"/>
        <end position="55"/>
    </location>
</feature>
<feature type="compositionally biased region" description="Polar residues" evidence="7">
    <location>
        <begin position="124"/>
        <end position="139"/>
    </location>
</feature>
<evidence type="ECO:0000259" key="8">
    <source>
        <dbReference type="Pfam" id="PF00198"/>
    </source>
</evidence>
<keyword evidence="3 6" id="KW-0808">Transferase</keyword>
<evidence type="ECO:0000259" key="9">
    <source>
        <dbReference type="Pfam" id="PF00364"/>
    </source>
</evidence>
<dbReference type="GO" id="GO:0031405">
    <property type="term" value="F:lipoic acid binding"/>
    <property type="evidence" value="ECO:0007669"/>
    <property type="project" value="TreeGrafter"/>
</dbReference>
<evidence type="ECO:0000313" key="11">
    <source>
        <dbReference type="Proteomes" id="UP000640052"/>
    </source>
</evidence>
<protein>
    <recommendedName>
        <fullName evidence="6">Dihydrolipoamide acetyltransferase component of pyruvate dehydrogenase complex</fullName>
        <ecNumber evidence="6">2.3.1.-</ecNumber>
    </recommendedName>
</protein>
<name>A0A919QF56_9ACTN</name>
<gene>
    <name evidence="10" type="ORF">Aph01nite_49740</name>
</gene>
<dbReference type="GO" id="GO:0016407">
    <property type="term" value="F:acetyltransferase activity"/>
    <property type="evidence" value="ECO:0007669"/>
    <property type="project" value="TreeGrafter"/>
</dbReference>
<dbReference type="PANTHER" id="PTHR43178:SF5">
    <property type="entry name" value="LIPOAMIDE ACYLTRANSFERASE COMPONENT OF BRANCHED-CHAIN ALPHA-KETO ACID DEHYDROGENASE COMPLEX, MITOCHONDRIAL"/>
    <property type="match status" value="1"/>
</dbReference>
<comment type="cofactor">
    <cofactor evidence="1 6">
        <name>(R)-lipoate</name>
        <dbReference type="ChEBI" id="CHEBI:83088"/>
    </cofactor>
</comment>
<dbReference type="SUPFAM" id="SSF51230">
    <property type="entry name" value="Single hybrid motif"/>
    <property type="match status" value="1"/>
</dbReference>
<dbReference type="Pfam" id="PF00198">
    <property type="entry name" value="2-oxoacid_dh"/>
    <property type="match status" value="1"/>
</dbReference>
<comment type="similarity">
    <text evidence="2 6">Belongs to the 2-oxoacid dehydrogenase family.</text>
</comment>
<dbReference type="EC" id="2.3.1.-" evidence="6"/>
<keyword evidence="5 6" id="KW-0012">Acyltransferase</keyword>
<feature type="compositionally biased region" description="Polar residues" evidence="7">
    <location>
        <begin position="147"/>
        <end position="159"/>
    </location>
</feature>
<organism evidence="10 11">
    <name type="scientific">Acrocarpospora phusangensis</name>
    <dbReference type="NCBI Taxonomy" id="1070424"/>
    <lineage>
        <taxon>Bacteria</taxon>
        <taxon>Bacillati</taxon>
        <taxon>Actinomycetota</taxon>
        <taxon>Actinomycetes</taxon>
        <taxon>Streptosporangiales</taxon>
        <taxon>Streptosporangiaceae</taxon>
        <taxon>Acrocarpospora</taxon>
    </lineage>
</organism>
<dbReference type="RefSeq" id="WP_204043334.1">
    <property type="nucleotide sequence ID" value="NZ_BOOA01000043.1"/>
</dbReference>
<evidence type="ECO:0000256" key="7">
    <source>
        <dbReference type="SAM" id="MobiDB-lite"/>
    </source>
</evidence>
<dbReference type="Gene3D" id="2.40.50.100">
    <property type="match status" value="1"/>
</dbReference>
<dbReference type="CDD" id="cd06849">
    <property type="entry name" value="lipoyl_domain"/>
    <property type="match status" value="1"/>
</dbReference>
<dbReference type="AlphaFoldDB" id="A0A919QF56"/>
<feature type="domain" description="2-oxoacid dehydrogenase acyltransferase catalytic" evidence="8">
    <location>
        <begin position="233"/>
        <end position="453"/>
    </location>
</feature>
<reference evidence="10" key="1">
    <citation type="submission" date="2021-01" db="EMBL/GenBank/DDBJ databases">
        <title>Whole genome shotgun sequence of Acrocarpospora phusangensis NBRC 108782.</title>
        <authorList>
            <person name="Komaki H."/>
            <person name="Tamura T."/>
        </authorList>
    </citation>
    <scope>NUCLEOTIDE SEQUENCE</scope>
    <source>
        <strain evidence="10">NBRC 108782</strain>
    </source>
</reference>
<dbReference type="InterPro" id="IPR023213">
    <property type="entry name" value="CAT-like_dom_sf"/>
</dbReference>
<dbReference type="InterPro" id="IPR050743">
    <property type="entry name" value="2-oxoacid_DH_E2_comp"/>
</dbReference>
<dbReference type="Gene3D" id="3.30.559.10">
    <property type="entry name" value="Chloramphenicol acetyltransferase-like domain"/>
    <property type="match status" value="1"/>
</dbReference>
<evidence type="ECO:0000256" key="3">
    <source>
        <dbReference type="ARBA" id="ARBA00022679"/>
    </source>
</evidence>